<sequence length="315" mass="36776">MKRDIKTEIRAYDSFELIFSPNQELIIIKINNNNGNFDDTAKIIENQLKNDYLSQAGVYFLRLDGGYYIGETINLKKRFSEHEKMKEFSSITFATYKYDLEELNKEQIRDLESILIEFANDNGLTLGNAKIENRKTRNLLNHNDHINMARWIWKNFSYLNIEDIFDELNSNQIQDIENKGMVKIKTMDVNRDNSITKQIVVQKDVKNKVIDKNHKIFKFLDFNESPTKGYMKIKIEIYNKNSAVKCLFDYLYKSKGNATIDSELTNSNRVKGWIAAATLAYFRIQTNGTARGTLNSLVSKEKAFELIKDFVDLNY</sequence>
<dbReference type="PROSITE" id="PS50164">
    <property type="entry name" value="GIY_YIG"/>
    <property type="match status" value="1"/>
</dbReference>
<dbReference type="InterPro" id="IPR000305">
    <property type="entry name" value="GIY-YIG_endonuc"/>
</dbReference>
<dbReference type="InterPro" id="IPR035901">
    <property type="entry name" value="GIY-YIG_endonuc_sf"/>
</dbReference>
<feature type="domain" description="GIY-YIG" evidence="1">
    <location>
        <begin position="54"/>
        <end position="126"/>
    </location>
</feature>
<dbReference type="Proteomes" id="UP000294192">
    <property type="component" value="Unassembled WGS sequence"/>
</dbReference>
<accession>A0A4R0XJ15</accession>
<organism evidence="2 3">
    <name type="scientific">Mycoplasma marinum</name>
    <dbReference type="NCBI Taxonomy" id="1937190"/>
    <lineage>
        <taxon>Bacteria</taxon>
        <taxon>Bacillati</taxon>
        <taxon>Mycoplasmatota</taxon>
        <taxon>Mollicutes</taxon>
        <taxon>Mycoplasmataceae</taxon>
        <taxon>Mycoplasma</taxon>
    </lineage>
</organism>
<dbReference type="OrthoDB" id="2656488at2"/>
<evidence type="ECO:0000313" key="3">
    <source>
        <dbReference type="Proteomes" id="UP000294192"/>
    </source>
</evidence>
<reference evidence="2 3" key="1">
    <citation type="submission" date="2018-02" db="EMBL/GenBank/DDBJ databases">
        <title>Mycoplasma marinum and Mycoplasma todarodis sp. nov., moderately halophilic and psychrotolerant mycoplasmas isolated from cephalopods.</title>
        <authorList>
            <person name="Viver T."/>
        </authorList>
    </citation>
    <scope>NUCLEOTIDE SEQUENCE [LARGE SCALE GENOMIC DNA]</scope>
    <source>
        <strain evidence="2 3">PE</strain>
    </source>
</reference>
<dbReference type="SUPFAM" id="SSF82771">
    <property type="entry name" value="GIY-YIG endonuclease"/>
    <property type="match status" value="1"/>
</dbReference>
<evidence type="ECO:0000313" key="2">
    <source>
        <dbReference type="EMBL" id="TCG10606.1"/>
    </source>
</evidence>
<protein>
    <recommendedName>
        <fullName evidence="1">GIY-YIG domain-containing protein</fullName>
    </recommendedName>
</protein>
<dbReference type="EMBL" id="PSZO01000030">
    <property type="protein sequence ID" value="TCG10606.1"/>
    <property type="molecule type" value="Genomic_DNA"/>
</dbReference>
<dbReference type="RefSeq" id="WP_131599553.1">
    <property type="nucleotide sequence ID" value="NZ_PSZO01000030.1"/>
</dbReference>
<gene>
    <name evidence="2" type="ORF">C4B24_04405</name>
</gene>
<name>A0A4R0XJ15_9MOLU</name>
<proteinExistence type="predicted"/>
<dbReference type="AlphaFoldDB" id="A0A4R0XJ15"/>
<evidence type="ECO:0000259" key="1">
    <source>
        <dbReference type="PROSITE" id="PS50164"/>
    </source>
</evidence>
<keyword evidence="3" id="KW-1185">Reference proteome</keyword>
<comment type="caution">
    <text evidence="2">The sequence shown here is derived from an EMBL/GenBank/DDBJ whole genome shotgun (WGS) entry which is preliminary data.</text>
</comment>